<dbReference type="InterPro" id="IPR032708">
    <property type="entry name" value="McjB_C"/>
</dbReference>
<evidence type="ECO:0000313" key="2">
    <source>
        <dbReference type="EMBL" id="QXY08340.1"/>
    </source>
</evidence>
<proteinExistence type="predicted"/>
<reference evidence="2" key="1">
    <citation type="submission" date="2021-04" db="EMBL/GenBank/DDBJ databases">
        <title>Love, betrayal, and metabolite control by cyanobacterial epibionts regulating niche colonisation.</title>
        <authorList>
            <person name="Subhasish S."/>
            <person name="Urajova P."/>
            <person name="Bulzu P.-A."/>
            <person name="Mares J."/>
            <person name="Konert G."/>
            <person name="Manoel J.C."/>
            <person name="Macho M."/>
            <person name="Ewe D."/>
            <person name="Kuzma M."/>
            <person name="Hrouzek P."/>
            <person name="Masojidek J."/>
            <person name="Ghai R."/>
            <person name="Saurav K."/>
        </authorList>
    </citation>
    <scope>NUCLEOTIDE SEQUENCE</scope>
</reference>
<dbReference type="NCBIfam" id="NF033537">
    <property type="entry name" value="lasso_biosyn_B2"/>
    <property type="match status" value="1"/>
</dbReference>
<dbReference type="Pfam" id="PF13471">
    <property type="entry name" value="Transglut_core3"/>
    <property type="match status" value="1"/>
</dbReference>
<feature type="domain" description="Microcin J25-processing protein McjB C-terminal" evidence="1">
    <location>
        <begin position="114"/>
        <end position="222"/>
    </location>
</feature>
<dbReference type="EMBL" id="MW857570">
    <property type="protein sequence ID" value="QXY08340.1"/>
    <property type="molecule type" value="Genomic_DNA"/>
</dbReference>
<organism evidence="2">
    <name type="scientific">uncultured Sphingobium sp</name>
    <dbReference type="NCBI Taxonomy" id="316087"/>
    <lineage>
        <taxon>Bacteria</taxon>
        <taxon>Pseudomonadati</taxon>
        <taxon>Pseudomonadota</taxon>
        <taxon>Alphaproteobacteria</taxon>
        <taxon>Sphingomonadales</taxon>
        <taxon>Sphingomonadaceae</taxon>
        <taxon>Sphingobium</taxon>
        <taxon>environmental samples</taxon>
    </lineage>
</organism>
<accession>A0A8F8AK93</accession>
<name>A0A8F8AK93_9SPHN</name>
<protein>
    <submittedName>
        <fullName evidence="2">Transglutaminase-like superfamily protein</fullName>
    </submittedName>
</protein>
<sequence>MSAIAVRPGLYYCDIDGAYVFLDLDAQRYFLLGSAAAGRFQRFLDGVMADDDLDWLIGNRLLCQPESAPPIDRNHMVAEAAVSTMDEALPRADAILTLQIILAHRAAKRWLRRSPLKALLQDLRAGRDSAATAWGQTGGQKEPSLGLSRITAAFRASERISNSIDQCLPRGIALYTLLQRQGFTPNLVIGVTIPFTAHCWVQVGDRVVSDSLDRVRPFTPILAL</sequence>
<dbReference type="InterPro" id="IPR053521">
    <property type="entry name" value="McjB-like"/>
</dbReference>
<dbReference type="AlphaFoldDB" id="A0A8F8AK93"/>
<evidence type="ECO:0000259" key="1">
    <source>
        <dbReference type="Pfam" id="PF13471"/>
    </source>
</evidence>